<dbReference type="PANTHER" id="PTHR43464:SF23">
    <property type="entry name" value="JUVENILE HORMONE ACID O-METHYLTRANSFERASE"/>
    <property type="match status" value="1"/>
</dbReference>
<keyword evidence="1" id="KW-1133">Transmembrane helix</keyword>
<reference evidence="3" key="1">
    <citation type="submission" date="2021-01" db="EMBL/GenBank/DDBJ databases">
        <authorList>
            <person name="Corre E."/>
            <person name="Pelletier E."/>
            <person name="Niang G."/>
            <person name="Scheremetjew M."/>
            <person name="Finn R."/>
            <person name="Kale V."/>
            <person name="Holt S."/>
            <person name="Cochrane G."/>
            <person name="Meng A."/>
            <person name="Brown T."/>
            <person name="Cohen L."/>
        </authorList>
    </citation>
    <scope>NUCLEOTIDE SEQUENCE</scope>
    <source>
        <strain evidence="3">CCMP325</strain>
    </source>
</reference>
<dbReference type="CDD" id="cd02440">
    <property type="entry name" value="AdoMet_MTases"/>
    <property type="match status" value="1"/>
</dbReference>
<organism evidence="3">
    <name type="scientific">Hanusia phi</name>
    <dbReference type="NCBI Taxonomy" id="3032"/>
    <lineage>
        <taxon>Eukaryota</taxon>
        <taxon>Cryptophyceae</taxon>
        <taxon>Pyrenomonadales</taxon>
        <taxon>Geminigeraceae</taxon>
        <taxon>Hanusia</taxon>
    </lineage>
</organism>
<keyword evidence="1" id="KW-0812">Transmembrane</keyword>
<dbReference type="Pfam" id="PF13649">
    <property type="entry name" value="Methyltransf_25"/>
    <property type="match status" value="1"/>
</dbReference>
<dbReference type="InterPro" id="IPR041698">
    <property type="entry name" value="Methyltransf_25"/>
</dbReference>
<evidence type="ECO:0000259" key="2">
    <source>
        <dbReference type="Pfam" id="PF13649"/>
    </source>
</evidence>
<evidence type="ECO:0000256" key="1">
    <source>
        <dbReference type="SAM" id="Phobius"/>
    </source>
</evidence>
<protein>
    <recommendedName>
        <fullName evidence="2">Methyltransferase domain-containing protein</fullName>
    </recommendedName>
</protein>
<dbReference type="InterPro" id="IPR029063">
    <property type="entry name" value="SAM-dependent_MTases_sf"/>
</dbReference>
<keyword evidence="1" id="KW-0472">Membrane</keyword>
<feature type="transmembrane region" description="Helical" evidence="1">
    <location>
        <begin position="250"/>
        <end position="270"/>
    </location>
</feature>
<dbReference type="GO" id="GO:0010420">
    <property type="term" value="F:polyprenyldihydroxybenzoate methyltransferase activity"/>
    <property type="evidence" value="ECO:0007669"/>
    <property type="project" value="TreeGrafter"/>
</dbReference>
<accession>A0A7S0EBE1</accession>
<sequence>MFYYANYYLNFSKLLGITKESKVDFQTSQKHILEMYRSGKEIPWDVRKPQPALEDAEREGLFKGLVLDAGCGFGDNAIFLAKKGYKVVGFDFSEEAVEIAKDRAKKSGVERDCEFFQADALNLDKSPLSGRKFQTILDSACLQCFDPKTQNDYINNIAPMLEGGGALVLLVVCNQSQLRSWCRGLRWMENHLNQLFCAESGWMIKDMLHTVFLENIPMVRINKGVRSFEPVTPSPCLRMVAVRPVRSKQLQVVVVASVLALAAGGLLLLLRRRAGAR</sequence>
<proteinExistence type="predicted"/>
<dbReference type="SUPFAM" id="SSF53335">
    <property type="entry name" value="S-adenosyl-L-methionine-dependent methyltransferases"/>
    <property type="match status" value="1"/>
</dbReference>
<name>A0A7S0EBE1_9CRYP</name>
<gene>
    <name evidence="3" type="ORF">HPHI1048_LOCUS8336</name>
</gene>
<dbReference type="Gene3D" id="3.40.50.150">
    <property type="entry name" value="Vaccinia Virus protein VP39"/>
    <property type="match status" value="1"/>
</dbReference>
<dbReference type="AlphaFoldDB" id="A0A7S0EBE1"/>
<evidence type="ECO:0000313" key="3">
    <source>
        <dbReference type="EMBL" id="CAD8480176.1"/>
    </source>
</evidence>
<dbReference type="PANTHER" id="PTHR43464">
    <property type="entry name" value="METHYLTRANSFERASE"/>
    <property type="match status" value="1"/>
</dbReference>
<feature type="domain" description="Methyltransferase" evidence="2">
    <location>
        <begin position="66"/>
        <end position="165"/>
    </location>
</feature>
<dbReference type="EMBL" id="HBEO01012256">
    <property type="protein sequence ID" value="CAD8480176.1"/>
    <property type="molecule type" value="Transcribed_RNA"/>
</dbReference>